<organism evidence="2 3">
    <name type="scientific">Actinopolyspora mortivallis</name>
    <dbReference type="NCBI Taxonomy" id="33906"/>
    <lineage>
        <taxon>Bacteria</taxon>
        <taxon>Bacillati</taxon>
        <taxon>Actinomycetota</taxon>
        <taxon>Actinomycetes</taxon>
        <taxon>Actinopolysporales</taxon>
        <taxon>Actinopolysporaceae</taxon>
        <taxon>Actinopolyspora</taxon>
    </lineage>
</organism>
<dbReference type="EMBL" id="PVSR01000054">
    <property type="protein sequence ID" value="PRW61839.1"/>
    <property type="molecule type" value="Genomic_DNA"/>
</dbReference>
<reference evidence="2 3" key="1">
    <citation type="submission" date="2018-03" db="EMBL/GenBank/DDBJ databases">
        <title>Actinopolyspora mortivallis from Sahara, screening for active biomolecules.</title>
        <authorList>
            <person name="Selama O."/>
            <person name="Wellington E.M.H."/>
            <person name="Hacene H."/>
        </authorList>
    </citation>
    <scope>NUCLEOTIDE SEQUENCE [LARGE SCALE GENOMIC DNA]</scope>
    <source>
        <strain evidence="2 3">M5A</strain>
    </source>
</reference>
<feature type="transmembrane region" description="Helical" evidence="1">
    <location>
        <begin position="299"/>
        <end position="320"/>
    </location>
</feature>
<dbReference type="Proteomes" id="UP000239352">
    <property type="component" value="Unassembled WGS sequence"/>
</dbReference>
<keyword evidence="3" id="KW-1185">Reference proteome</keyword>
<evidence type="ECO:0000313" key="2">
    <source>
        <dbReference type="EMBL" id="PRW61839.1"/>
    </source>
</evidence>
<sequence>MDSLVGAERGTRRLRVAGGVALVAALCLGTAPLVGVVSPDVPPAYPSWPVLVLCGALCPALAVFHLRERRPAAARAVLLAAGAVAVGGLFDGVQLLLDPALAPTPELFLPRSLHPLEPGLGTWAYLLGWAGFLVAGALAAPPGPVGGANSEGGVPVVGQRLFTGVLCASAVAAVGSLLARFTSEDPFLFTGVGPGAAPAVFTGEVLLALSVPLVAGSVVSSADPHTARAGLLGLAGALTARSVPVLTAALLHPKLTVGWGTLAHLLAVFAFLALALFSGRTGTSPAGSGELGLPAPQRLTRLTGVVAAAAGVLALLAALLPQLRTPDGSAGLGEYTDLRVLLVAGCVFALLGLGVLSARGAALRPAVTVGWAVIPLGGAASLDIVLHVAGATSAELMPLGAWLTVAAIPLSGAAAVCAGMAGGAERDEVDLSELSPNRSLLAVVLPLAGLVTASFVLPVLRAPDYVPLGVFGEFGIASWGLLAALLVVLAGLAPVPFSRRPRAAALLAGSALVLGVRLAQAPLTAPGIPGAVPGPGLWCAAAGLVLAALGAVVAGRSRR</sequence>
<accession>A0A2T0GRV8</accession>
<feature type="transmembrane region" description="Helical" evidence="1">
    <location>
        <begin position="440"/>
        <end position="460"/>
    </location>
</feature>
<gene>
    <name evidence="2" type="ORF">CEP50_18560</name>
</gene>
<feature type="transmembrane region" description="Helical" evidence="1">
    <location>
        <begin position="369"/>
        <end position="389"/>
    </location>
</feature>
<feature type="transmembrane region" description="Helical" evidence="1">
    <location>
        <begin position="257"/>
        <end position="278"/>
    </location>
</feature>
<protein>
    <submittedName>
        <fullName evidence="2">Uncharacterized protein</fullName>
    </submittedName>
</protein>
<feature type="transmembrane region" description="Helical" evidence="1">
    <location>
        <begin position="16"/>
        <end position="38"/>
    </location>
</feature>
<keyword evidence="1" id="KW-0472">Membrane</keyword>
<feature type="transmembrane region" description="Helical" evidence="1">
    <location>
        <begin position="535"/>
        <end position="555"/>
    </location>
</feature>
<keyword evidence="1" id="KW-0812">Transmembrane</keyword>
<proteinExistence type="predicted"/>
<feature type="transmembrane region" description="Helical" evidence="1">
    <location>
        <begin position="44"/>
        <end position="64"/>
    </location>
</feature>
<feature type="transmembrane region" description="Helical" evidence="1">
    <location>
        <begin position="161"/>
        <end position="179"/>
    </location>
</feature>
<feature type="transmembrane region" description="Helical" evidence="1">
    <location>
        <begin position="122"/>
        <end position="140"/>
    </location>
</feature>
<feature type="transmembrane region" description="Helical" evidence="1">
    <location>
        <begin position="199"/>
        <end position="219"/>
    </location>
</feature>
<feature type="transmembrane region" description="Helical" evidence="1">
    <location>
        <begin position="401"/>
        <end position="420"/>
    </location>
</feature>
<feature type="transmembrane region" description="Helical" evidence="1">
    <location>
        <begin position="504"/>
        <end position="523"/>
    </location>
</feature>
<feature type="transmembrane region" description="Helical" evidence="1">
    <location>
        <begin position="76"/>
        <end position="97"/>
    </location>
</feature>
<comment type="caution">
    <text evidence="2">The sequence shown here is derived from an EMBL/GenBank/DDBJ whole genome shotgun (WGS) entry which is preliminary data.</text>
</comment>
<dbReference type="AlphaFoldDB" id="A0A2T0GRV8"/>
<dbReference type="STRING" id="1050202.GCA_000384035_00350"/>
<feature type="transmembrane region" description="Helical" evidence="1">
    <location>
        <begin position="340"/>
        <end position="357"/>
    </location>
</feature>
<evidence type="ECO:0000256" key="1">
    <source>
        <dbReference type="SAM" id="Phobius"/>
    </source>
</evidence>
<feature type="transmembrane region" description="Helical" evidence="1">
    <location>
        <begin position="466"/>
        <end position="492"/>
    </location>
</feature>
<name>A0A2T0GRV8_ACTMO</name>
<dbReference type="InParanoid" id="A0A2T0GRV8"/>
<evidence type="ECO:0000313" key="3">
    <source>
        <dbReference type="Proteomes" id="UP000239352"/>
    </source>
</evidence>
<feature type="transmembrane region" description="Helical" evidence="1">
    <location>
        <begin position="231"/>
        <end position="251"/>
    </location>
</feature>
<keyword evidence="1" id="KW-1133">Transmembrane helix</keyword>